<gene>
    <name evidence="1" type="ORF">EDB81DRAFT_874906</name>
</gene>
<keyword evidence="2" id="KW-1185">Reference proteome</keyword>
<accession>A0A9P9FT05</accession>
<comment type="caution">
    <text evidence="1">The sequence shown here is derived from an EMBL/GenBank/DDBJ whole genome shotgun (WGS) entry which is preliminary data.</text>
</comment>
<dbReference type="Proteomes" id="UP000738349">
    <property type="component" value="Unassembled WGS sequence"/>
</dbReference>
<sequence length="62" mass="6639">MLQIRSTKIGFTPLGLAARVAAAIVVVLYQSMHGRDPTRASSQSSSPDVGPAVKYIAVYFDE</sequence>
<protein>
    <submittedName>
        <fullName evidence="1">Uncharacterized protein</fullName>
    </submittedName>
</protein>
<evidence type="ECO:0000313" key="1">
    <source>
        <dbReference type="EMBL" id="KAH7176090.1"/>
    </source>
</evidence>
<proteinExistence type="predicted"/>
<name>A0A9P9FT05_9HYPO</name>
<dbReference type="EMBL" id="JAGMUV010000001">
    <property type="protein sequence ID" value="KAH7176090.1"/>
    <property type="molecule type" value="Genomic_DNA"/>
</dbReference>
<organism evidence="1 2">
    <name type="scientific">Dactylonectria macrodidyma</name>
    <dbReference type="NCBI Taxonomy" id="307937"/>
    <lineage>
        <taxon>Eukaryota</taxon>
        <taxon>Fungi</taxon>
        <taxon>Dikarya</taxon>
        <taxon>Ascomycota</taxon>
        <taxon>Pezizomycotina</taxon>
        <taxon>Sordariomycetes</taxon>
        <taxon>Hypocreomycetidae</taxon>
        <taxon>Hypocreales</taxon>
        <taxon>Nectriaceae</taxon>
        <taxon>Dactylonectria</taxon>
    </lineage>
</organism>
<evidence type="ECO:0000313" key="2">
    <source>
        <dbReference type="Proteomes" id="UP000738349"/>
    </source>
</evidence>
<dbReference type="AlphaFoldDB" id="A0A9P9FT05"/>
<reference evidence="1" key="1">
    <citation type="journal article" date="2021" name="Nat. Commun.">
        <title>Genetic determinants of endophytism in the Arabidopsis root mycobiome.</title>
        <authorList>
            <person name="Mesny F."/>
            <person name="Miyauchi S."/>
            <person name="Thiergart T."/>
            <person name="Pickel B."/>
            <person name="Atanasova L."/>
            <person name="Karlsson M."/>
            <person name="Huettel B."/>
            <person name="Barry K.W."/>
            <person name="Haridas S."/>
            <person name="Chen C."/>
            <person name="Bauer D."/>
            <person name="Andreopoulos W."/>
            <person name="Pangilinan J."/>
            <person name="LaButti K."/>
            <person name="Riley R."/>
            <person name="Lipzen A."/>
            <person name="Clum A."/>
            <person name="Drula E."/>
            <person name="Henrissat B."/>
            <person name="Kohler A."/>
            <person name="Grigoriev I.V."/>
            <person name="Martin F.M."/>
            <person name="Hacquard S."/>
        </authorList>
    </citation>
    <scope>NUCLEOTIDE SEQUENCE</scope>
    <source>
        <strain evidence="1">MPI-CAGE-AT-0147</strain>
    </source>
</reference>